<dbReference type="PANTHER" id="PTHR34655">
    <property type="entry name" value="CONSERVED WITHIN P. AEROPHILUM"/>
    <property type="match status" value="1"/>
</dbReference>
<gene>
    <name evidence="1" type="ORF">K8I29_02095</name>
</gene>
<dbReference type="Proteomes" id="UP000705867">
    <property type="component" value="Unassembled WGS sequence"/>
</dbReference>
<dbReference type="PANTHER" id="PTHR34655:SF2">
    <property type="entry name" value="PEROXIREDOXIN FAMILY PROTEIN"/>
    <property type="match status" value="1"/>
</dbReference>
<reference evidence="1" key="2">
    <citation type="submission" date="2021-08" db="EMBL/GenBank/DDBJ databases">
        <authorList>
            <person name="Dalcin Martins P."/>
        </authorList>
    </citation>
    <scope>NUCLEOTIDE SEQUENCE</scope>
    <source>
        <strain evidence="1">MAG_39</strain>
    </source>
</reference>
<sequence length="138" mass="14768">MSEPFVKDSAPSSLSEEEDIFIVLCTSGFENIPSARSALMFASLAASANYRTILFCVQGAVDIMIKGAIEKNEKPQPGVPTLAQRLDEARELGVEIQCCSQTMANKKITGEDLIPGVQVAGAMSLIELVNRAKGTLSF</sequence>
<dbReference type="Pfam" id="PF02635">
    <property type="entry name" value="DsrE"/>
    <property type="match status" value="1"/>
</dbReference>
<evidence type="ECO:0000313" key="1">
    <source>
        <dbReference type="EMBL" id="MBZ0154990.1"/>
    </source>
</evidence>
<dbReference type="InterPro" id="IPR027396">
    <property type="entry name" value="DsrEFH-like"/>
</dbReference>
<evidence type="ECO:0000313" key="2">
    <source>
        <dbReference type="Proteomes" id="UP000705867"/>
    </source>
</evidence>
<proteinExistence type="predicted"/>
<dbReference type="AlphaFoldDB" id="A0A953JA78"/>
<dbReference type="EMBL" id="JAIOIV010000017">
    <property type="protein sequence ID" value="MBZ0154990.1"/>
    <property type="molecule type" value="Genomic_DNA"/>
</dbReference>
<comment type="caution">
    <text evidence="1">The sequence shown here is derived from an EMBL/GenBank/DDBJ whole genome shotgun (WGS) entry which is preliminary data.</text>
</comment>
<accession>A0A953JA78</accession>
<dbReference type="Gene3D" id="3.40.1260.10">
    <property type="entry name" value="DsrEFH-like"/>
    <property type="match status" value="1"/>
</dbReference>
<organism evidence="1 2">
    <name type="scientific">Candidatus Nitrobium versatile</name>
    <dbReference type="NCBI Taxonomy" id="2884831"/>
    <lineage>
        <taxon>Bacteria</taxon>
        <taxon>Pseudomonadati</taxon>
        <taxon>Nitrospirota</taxon>
        <taxon>Nitrospiria</taxon>
        <taxon>Nitrospirales</taxon>
        <taxon>Nitrospiraceae</taxon>
        <taxon>Candidatus Nitrobium</taxon>
    </lineage>
</organism>
<dbReference type="InterPro" id="IPR003787">
    <property type="entry name" value="Sulphur_relay_DsrE/F-like"/>
</dbReference>
<dbReference type="SUPFAM" id="SSF75169">
    <property type="entry name" value="DsrEFH-like"/>
    <property type="match status" value="1"/>
</dbReference>
<reference evidence="1" key="1">
    <citation type="journal article" date="2021" name="bioRxiv">
        <title>Unraveling nitrogen, sulfur and carbon metabolic pathways and microbial community transcriptional responses to substrate deprivation and toxicity stresses in a bioreactor mimicking anoxic brackish coastal sediment conditions.</title>
        <authorList>
            <person name="Martins P.D."/>
            <person name="Echeveste M.J."/>
            <person name="Arshad A."/>
            <person name="Kurth J."/>
            <person name="Ouboter H."/>
            <person name="Jetten M.S.M."/>
            <person name="Welte C.U."/>
        </authorList>
    </citation>
    <scope>NUCLEOTIDE SEQUENCE</scope>
    <source>
        <strain evidence="1">MAG_39</strain>
    </source>
</reference>
<name>A0A953JA78_9BACT</name>
<protein>
    <submittedName>
        <fullName evidence="1">DsrE family protein</fullName>
    </submittedName>
</protein>